<dbReference type="InterPro" id="IPR018714">
    <property type="entry name" value="DUF2237"/>
</dbReference>
<reference evidence="1 2" key="1">
    <citation type="submission" date="2022-10" db="EMBL/GenBank/DDBJ databases">
        <title>Alteromonas sp. chi3 Genome sequencing.</title>
        <authorList>
            <person name="Park S."/>
        </authorList>
    </citation>
    <scope>NUCLEOTIDE SEQUENCE [LARGE SCALE GENOMIC DNA]</scope>
    <source>
        <strain evidence="2">chi3</strain>
    </source>
</reference>
<gene>
    <name evidence="1" type="ORF">OIK42_05945</name>
</gene>
<name>A0ABT5L3E0_9ALTE</name>
<dbReference type="PANTHER" id="PTHR37466">
    <property type="entry name" value="SLR1628 PROTEIN"/>
    <property type="match status" value="1"/>
</dbReference>
<protein>
    <submittedName>
        <fullName evidence="1">DUF2237 domain-containing protein</fullName>
    </submittedName>
</protein>
<dbReference type="PANTHER" id="PTHR37466:SF1">
    <property type="entry name" value="SLR1628 PROTEIN"/>
    <property type="match status" value="1"/>
</dbReference>
<comment type="caution">
    <text evidence="1">The sequence shown here is derived from an EMBL/GenBank/DDBJ whole genome shotgun (WGS) entry which is preliminary data.</text>
</comment>
<proteinExistence type="predicted"/>
<dbReference type="Pfam" id="PF09996">
    <property type="entry name" value="DUF2237"/>
    <property type="match status" value="1"/>
</dbReference>
<evidence type="ECO:0000313" key="2">
    <source>
        <dbReference type="Proteomes" id="UP001218788"/>
    </source>
</evidence>
<dbReference type="EMBL" id="JAQQXP010000001">
    <property type="protein sequence ID" value="MDC8830303.1"/>
    <property type="molecule type" value="Genomic_DNA"/>
</dbReference>
<keyword evidence="2" id="KW-1185">Reference proteome</keyword>
<organism evidence="1 2">
    <name type="scientific">Alteromonas gilva</name>
    <dbReference type="NCBI Taxonomy" id="2987522"/>
    <lineage>
        <taxon>Bacteria</taxon>
        <taxon>Pseudomonadati</taxon>
        <taxon>Pseudomonadota</taxon>
        <taxon>Gammaproteobacteria</taxon>
        <taxon>Alteromonadales</taxon>
        <taxon>Alteromonadaceae</taxon>
        <taxon>Alteromonas/Salinimonas group</taxon>
        <taxon>Alteromonas</taxon>
    </lineage>
</organism>
<dbReference type="Proteomes" id="UP001218788">
    <property type="component" value="Unassembled WGS sequence"/>
</dbReference>
<dbReference type="RefSeq" id="WP_273639058.1">
    <property type="nucleotide sequence ID" value="NZ_JAQQXP010000001.1"/>
</dbReference>
<sequence>MANEFNVLGKPLMLCCHNGGFTREGFCYVPQSDFGNHSVCAVLTDEFLQFSASRGNDLSTPRPEFSFPGLKAGDKWCLCASRWLEAERAGKAPKVLLEACNQACLEIVDLATLQKHAI</sequence>
<evidence type="ECO:0000313" key="1">
    <source>
        <dbReference type="EMBL" id="MDC8830303.1"/>
    </source>
</evidence>
<accession>A0ABT5L3E0</accession>
<dbReference type="Gene3D" id="3.30.56.110">
    <property type="entry name" value="Protein of unknown function DUF2237"/>
    <property type="match status" value="1"/>
</dbReference>